<organism evidence="2 3">
    <name type="scientific">Zafaria cholistanensis</name>
    <dbReference type="NCBI Taxonomy" id="1682741"/>
    <lineage>
        <taxon>Bacteria</taxon>
        <taxon>Bacillati</taxon>
        <taxon>Actinomycetota</taxon>
        <taxon>Actinomycetes</taxon>
        <taxon>Micrococcales</taxon>
        <taxon>Micrococcaceae</taxon>
        <taxon>Zafaria</taxon>
    </lineage>
</organism>
<evidence type="ECO:0000256" key="1">
    <source>
        <dbReference type="SAM" id="MobiDB-lite"/>
    </source>
</evidence>
<accession>A0A5A7NU10</accession>
<sequence length="64" mass="6673">MVAFRGRRDGGQGKRCVGPLPPFSPHIRLRTSPEVSGAGTHSAGGGGVPGAGFWDAVPEVMRRM</sequence>
<comment type="caution">
    <text evidence="2">The sequence shown here is derived from an EMBL/GenBank/DDBJ whole genome shotgun (WGS) entry which is preliminary data.</text>
</comment>
<feature type="compositionally biased region" description="Basic and acidic residues" evidence="1">
    <location>
        <begin position="1"/>
        <end position="12"/>
    </location>
</feature>
<evidence type="ECO:0000313" key="2">
    <source>
        <dbReference type="EMBL" id="GER24106.1"/>
    </source>
</evidence>
<dbReference type="AlphaFoldDB" id="A0A5A7NU10"/>
<reference evidence="2 3" key="1">
    <citation type="submission" date="2019-09" db="EMBL/GenBank/DDBJ databases">
        <title>Arthrobacter zafarii sp. nov., a moderately thermotolerant and halotolerant actinobacterium isolated from Cholistan desert soil of Pakistan.</title>
        <authorList>
            <person name="Amin A."/>
            <person name="Ahmed I."/>
            <person name="Khalid N."/>
            <person name="Schumann P."/>
            <person name="Busse H.J."/>
            <person name="Khan I.U."/>
            <person name="Li S."/>
            <person name="Li W.J."/>
        </authorList>
    </citation>
    <scope>NUCLEOTIDE SEQUENCE [LARGE SCALE GENOMIC DNA]</scope>
    <source>
        <strain evidence="2 3">NCCP-1664</strain>
    </source>
</reference>
<evidence type="ECO:0000313" key="3">
    <source>
        <dbReference type="Proteomes" id="UP000325307"/>
    </source>
</evidence>
<dbReference type="Proteomes" id="UP000325307">
    <property type="component" value="Unassembled WGS sequence"/>
</dbReference>
<protein>
    <submittedName>
        <fullName evidence="2">Uncharacterized protein</fullName>
    </submittedName>
</protein>
<name>A0A5A7NU10_9MICC</name>
<dbReference type="EMBL" id="BKDJ01000016">
    <property type="protein sequence ID" value="GER24106.1"/>
    <property type="molecule type" value="Genomic_DNA"/>
</dbReference>
<gene>
    <name evidence="2" type="ORF">NCCP1664_26010</name>
</gene>
<proteinExistence type="predicted"/>
<feature type="region of interest" description="Disordered" evidence="1">
    <location>
        <begin position="1"/>
        <end position="52"/>
    </location>
</feature>
<keyword evidence="3" id="KW-1185">Reference proteome</keyword>